<dbReference type="CDD" id="cd04301">
    <property type="entry name" value="NAT_SF"/>
    <property type="match status" value="1"/>
</dbReference>
<gene>
    <name evidence="2" type="ORF">HNP25_004293</name>
</gene>
<sequence length="146" mass="16329">MNIQIRQAIKEDLPQILNLYAKVLDKGEVLSLEQAETLFLKMATYPNYKVYVAEAESTIIGTFALLIMDNLAHIGTPSAVVEDVVVADNYQGKGVGKTMMIFAMEKCKEAGCYKLVLSSNLKRSEAHAFYENLAFEKHGFSFRVNL</sequence>
<dbReference type="InterPro" id="IPR000182">
    <property type="entry name" value="GNAT_dom"/>
</dbReference>
<keyword evidence="2" id="KW-0808">Transferase</keyword>
<name>A0A841EW24_9BACT</name>
<dbReference type="PANTHER" id="PTHR13355:SF15">
    <property type="entry name" value="GCN5-RELATED N-ACETYLTRANSFERASE 3, CHLOROPLASTIC"/>
    <property type="match status" value="1"/>
</dbReference>
<accession>A0A841EW24</accession>
<dbReference type="InterPro" id="IPR016181">
    <property type="entry name" value="Acyl_CoA_acyltransferase"/>
</dbReference>
<dbReference type="AlphaFoldDB" id="A0A841EW24"/>
<evidence type="ECO:0000259" key="1">
    <source>
        <dbReference type="PROSITE" id="PS51186"/>
    </source>
</evidence>
<dbReference type="EMBL" id="JACHKT010000052">
    <property type="protein sequence ID" value="MBB6005619.1"/>
    <property type="molecule type" value="Genomic_DNA"/>
</dbReference>
<organism evidence="2 3">
    <name type="scientific">Arcicella rosea</name>
    <dbReference type="NCBI Taxonomy" id="502909"/>
    <lineage>
        <taxon>Bacteria</taxon>
        <taxon>Pseudomonadati</taxon>
        <taxon>Bacteroidota</taxon>
        <taxon>Cytophagia</taxon>
        <taxon>Cytophagales</taxon>
        <taxon>Flectobacillaceae</taxon>
        <taxon>Arcicella</taxon>
    </lineage>
</organism>
<dbReference type="GO" id="GO:0008080">
    <property type="term" value="F:N-acetyltransferase activity"/>
    <property type="evidence" value="ECO:0007669"/>
    <property type="project" value="TreeGrafter"/>
</dbReference>
<comment type="caution">
    <text evidence="2">The sequence shown here is derived from an EMBL/GenBank/DDBJ whole genome shotgun (WGS) entry which is preliminary data.</text>
</comment>
<dbReference type="Proteomes" id="UP000524404">
    <property type="component" value="Unassembled WGS sequence"/>
</dbReference>
<proteinExistence type="predicted"/>
<dbReference type="RefSeq" id="WP_184137600.1">
    <property type="nucleotide sequence ID" value="NZ_JACHKT010000052.1"/>
</dbReference>
<feature type="domain" description="N-acetyltransferase" evidence="1">
    <location>
        <begin position="3"/>
        <end position="146"/>
    </location>
</feature>
<keyword evidence="3" id="KW-1185">Reference proteome</keyword>
<dbReference type="SUPFAM" id="SSF55729">
    <property type="entry name" value="Acyl-CoA N-acyltransferases (Nat)"/>
    <property type="match status" value="1"/>
</dbReference>
<dbReference type="Pfam" id="PF00583">
    <property type="entry name" value="Acetyltransf_1"/>
    <property type="match status" value="1"/>
</dbReference>
<reference evidence="2 3" key="1">
    <citation type="submission" date="2020-08" db="EMBL/GenBank/DDBJ databases">
        <title>Functional genomics of gut bacteria from endangered species of beetles.</title>
        <authorList>
            <person name="Carlos-Shanley C."/>
        </authorList>
    </citation>
    <scope>NUCLEOTIDE SEQUENCE [LARGE SCALE GENOMIC DNA]</scope>
    <source>
        <strain evidence="2 3">S00070</strain>
    </source>
</reference>
<evidence type="ECO:0000313" key="3">
    <source>
        <dbReference type="Proteomes" id="UP000524404"/>
    </source>
</evidence>
<dbReference type="Gene3D" id="3.40.630.30">
    <property type="match status" value="1"/>
</dbReference>
<dbReference type="PANTHER" id="PTHR13355">
    <property type="entry name" value="GLUCOSAMINE 6-PHOSPHATE N-ACETYLTRANSFERASE"/>
    <property type="match status" value="1"/>
</dbReference>
<evidence type="ECO:0000313" key="2">
    <source>
        <dbReference type="EMBL" id="MBB6005619.1"/>
    </source>
</evidence>
<dbReference type="PROSITE" id="PS51186">
    <property type="entry name" value="GNAT"/>
    <property type="match status" value="1"/>
</dbReference>
<protein>
    <submittedName>
        <fullName evidence="2">GNAT superfamily N-acetyltransferase</fullName>
    </submittedName>
</protein>
<dbReference type="InterPro" id="IPR039143">
    <property type="entry name" value="GNPNAT1-like"/>
</dbReference>